<dbReference type="InterPro" id="IPR024607">
    <property type="entry name" value="Sulfatase_CS"/>
</dbReference>
<keyword evidence="7" id="KW-1185">Reference proteome</keyword>
<evidence type="ECO:0000256" key="3">
    <source>
        <dbReference type="ARBA" id="ARBA00022801"/>
    </source>
</evidence>
<keyword evidence="4" id="KW-0106">Calcium</keyword>
<keyword evidence="2" id="KW-0479">Metal-binding</keyword>
<sequence length="481" mass="54048">MKTNFVIVITDDQGPWAISEHWPELKTPNLDLLAAESAVFNNFYCASPVCSPARGSLLTGRMPSAHGIHDWLVGGRHPDDREANFLAGMITLPEVLKENGYTCAMVGKWHVGTSRQPAAGFDYWYAHRYGGGPYYDAPIWSADGTETTEPEYFTDAIAREACAFLKQHQEGENHDESAEKPFFLLVNFTAPHSPWIDNHPKELLDLYQDTDFPSIPREEPHPWALTYNDFPDAFADPVPSLRGYAAALSGVDRAVGAIRECLRQIAASDNTVFAYMSDNGFSCGQHGLWGKGNGTYPLNFWENSVRVPFFIHLPGQTDRINVSNHVSSCSLYETICEIAGVAAPADSLRAARSIADLVRGQKRRDDETVVVFDEYGGGRMMRQGNLKFIDRYDGPQELYDLENDPEERFNLAEEPEWAEVKEHLAQILSSWFAAHEIEVNSAYDRNIRGRGQIHPPRMGFSDARTYIWEEVSLDGDHTHQK</sequence>
<evidence type="ECO:0000313" key="6">
    <source>
        <dbReference type="EMBL" id="MDR6939198.1"/>
    </source>
</evidence>
<dbReference type="PANTHER" id="PTHR42693">
    <property type="entry name" value="ARYLSULFATASE FAMILY MEMBER"/>
    <property type="match status" value="1"/>
</dbReference>
<keyword evidence="3" id="KW-0378">Hydrolase</keyword>
<organism evidence="6 7">
    <name type="scientific">Arcanobacterium hippocoleae</name>
    <dbReference type="NCBI Taxonomy" id="149017"/>
    <lineage>
        <taxon>Bacteria</taxon>
        <taxon>Bacillati</taxon>
        <taxon>Actinomycetota</taxon>
        <taxon>Actinomycetes</taxon>
        <taxon>Actinomycetales</taxon>
        <taxon>Actinomycetaceae</taxon>
        <taxon>Arcanobacterium</taxon>
    </lineage>
</organism>
<evidence type="ECO:0000256" key="1">
    <source>
        <dbReference type="ARBA" id="ARBA00008779"/>
    </source>
</evidence>
<dbReference type="InterPro" id="IPR000917">
    <property type="entry name" value="Sulfatase_N"/>
</dbReference>
<dbReference type="Proteomes" id="UP001266099">
    <property type="component" value="Unassembled WGS sequence"/>
</dbReference>
<evidence type="ECO:0000259" key="5">
    <source>
        <dbReference type="Pfam" id="PF00884"/>
    </source>
</evidence>
<dbReference type="InterPro" id="IPR017850">
    <property type="entry name" value="Alkaline_phosphatase_core_sf"/>
</dbReference>
<gene>
    <name evidence="6" type="ORF">J2S36_000741</name>
</gene>
<comment type="similarity">
    <text evidence="1">Belongs to the sulfatase family.</text>
</comment>
<evidence type="ECO:0000256" key="2">
    <source>
        <dbReference type="ARBA" id="ARBA00022723"/>
    </source>
</evidence>
<accession>A0ABU1T1G8</accession>
<reference evidence="6 7" key="1">
    <citation type="submission" date="2023-07" db="EMBL/GenBank/DDBJ databases">
        <title>Sequencing the genomes of 1000 actinobacteria strains.</title>
        <authorList>
            <person name="Klenk H.-P."/>
        </authorList>
    </citation>
    <scope>NUCLEOTIDE SEQUENCE [LARGE SCALE GENOMIC DNA]</scope>
    <source>
        <strain evidence="6 7">DSM 15539</strain>
    </source>
</reference>
<dbReference type="PROSITE" id="PS00523">
    <property type="entry name" value="SULFATASE_1"/>
    <property type="match status" value="1"/>
</dbReference>
<dbReference type="SUPFAM" id="SSF53649">
    <property type="entry name" value="Alkaline phosphatase-like"/>
    <property type="match status" value="1"/>
</dbReference>
<dbReference type="EMBL" id="JAVDUJ010000001">
    <property type="protein sequence ID" value="MDR6939198.1"/>
    <property type="molecule type" value="Genomic_DNA"/>
</dbReference>
<dbReference type="InterPro" id="IPR050738">
    <property type="entry name" value="Sulfatase"/>
</dbReference>
<dbReference type="RefSeq" id="WP_309955692.1">
    <property type="nucleotide sequence ID" value="NZ_JAVDUJ010000001.1"/>
</dbReference>
<name>A0ABU1T1G8_9ACTO</name>
<dbReference type="Gene3D" id="3.40.720.10">
    <property type="entry name" value="Alkaline Phosphatase, subunit A"/>
    <property type="match status" value="1"/>
</dbReference>
<proteinExistence type="inferred from homology"/>
<comment type="caution">
    <text evidence="6">The sequence shown here is derived from an EMBL/GenBank/DDBJ whole genome shotgun (WGS) entry which is preliminary data.</text>
</comment>
<protein>
    <submittedName>
        <fullName evidence="6">Arylsulfatase A-like enzyme</fullName>
    </submittedName>
</protein>
<dbReference type="Pfam" id="PF00884">
    <property type="entry name" value="Sulfatase"/>
    <property type="match status" value="1"/>
</dbReference>
<evidence type="ECO:0000313" key="7">
    <source>
        <dbReference type="Proteomes" id="UP001266099"/>
    </source>
</evidence>
<feature type="domain" description="Sulfatase N-terminal" evidence="5">
    <location>
        <begin position="4"/>
        <end position="341"/>
    </location>
</feature>
<evidence type="ECO:0000256" key="4">
    <source>
        <dbReference type="ARBA" id="ARBA00022837"/>
    </source>
</evidence>
<dbReference type="PANTHER" id="PTHR42693:SF33">
    <property type="entry name" value="ARYLSULFATASE"/>
    <property type="match status" value="1"/>
</dbReference>